<dbReference type="EMBL" id="LCLJ01000004">
    <property type="protein sequence ID" value="KKU15692.1"/>
    <property type="molecule type" value="Genomic_DNA"/>
</dbReference>
<dbReference type="GO" id="GO:0032259">
    <property type="term" value="P:methylation"/>
    <property type="evidence" value="ECO:0007669"/>
    <property type="project" value="UniProtKB-KW"/>
</dbReference>
<keyword evidence="1 5" id="KW-0489">Methyltransferase</keyword>
<evidence type="ECO:0000256" key="3">
    <source>
        <dbReference type="ARBA" id="ARBA00022691"/>
    </source>
</evidence>
<evidence type="ECO:0000256" key="1">
    <source>
        <dbReference type="ARBA" id="ARBA00022603"/>
    </source>
</evidence>
<organism evidence="5 6">
    <name type="scientific">Candidatus Jorgensenbacteria bacterium GW2011_GWA2_45_9</name>
    <dbReference type="NCBI Taxonomy" id="1618663"/>
    <lineage>
        <taxon>Bacteria</taxon>
        <taxon>Candidatus Joergenseniibacteriota</taxon>
    </lineage>
</organism>
<accession>A0A0G1N5Y7</accession>
<keyword evidence="4" id="KW-1133">Transmembrane helix</keyword>
<keyword evidence="4" id="KW-0472">Membrane</keyword>
<evidence type="ECO:0000313" key="5">
    <source>
        <dbReference type="EMBL" id="KKU15692.1"/>
    </source>
</evidence>
<keyword evidence="2" id="KW-0808">Transferase</keyword>
<name>A0A0G1N5Y7_9BACT</name>
<feature type="transmembrane region" description="Helical" evidence="4">
    <location>
        <begin position="6"/>
        <end position="29"/>
    </location>
</feature>
<dbReference type="GO" id="GO:0016279">
    <property type="term" value="F:protein-lysine N-methyltransferase activity"/>
    <property type="evidence" value="ECO:0007669"/>
    <property type="project" value="InterPro"/>
</dbReference>
<dbReference type="Proteomes" id="UP000034727">
    <property type="component" value="Unassembled WGS sequence"/>
</dbReference>
<dbReference type="Gene3D" id="3.40.50.150">
    <property type="entry name" value="Vaccinia Virus protein VP39"/>
    <property type="match status" value="1"/>
</dbReference>
<evidence type="ECO:0000256" key="4">
    <source>
        <dbReference type="SAM" id="Phobius"/>
    </source>
</evidence>
<proteinExistence type="predicted"/>
<reference evidence="5 6" key="1">
    <citation type="journal article" date="2015" name="Nature">
        <title>rRNA introns, odd ribosomes, and small enigmatic genomes across a large radiation of phyla.</title>
        <authorList>
            <person name="Brown C.T."/>
            <person name="Hug L.A."/>
            <person name="Thomas B.C."/>
            <person name="Sharon I."/>
            <person name="Castelle C.J."/>
            <person name="Singh A."/>
            <person name="Wilkins M.J."/>
            <person name="Williams K.H."/>
            <person name="Banfield J.F."/>
        </authorList>
    </citation>
    <scope>NUCLEOTIDE SEQUENCE [LARGE SCALE GENOMIC DNA]</scope>
</reference>
<evidence type="ECO:0000256" key="2">
    <source>
        <dbReference type="ARBA" id="ARBA00022679"/>
    </source>
</evidence>
<sequence length="190" mass="21503">MQIVILIALSVFIGVVVLISFVLCGILFLNIFTNRKDPPFVPVSKDILADIIKSLKIKSGDTVYDIGCGDARVLLACCKKHPDANYIGIEKNIYPYLVSLSRVWISGKSNSIRIKKRDFFFEDVSQAAGIFAYLYQHTMDDLLPKFEKELSKGTRLVSCDFAFTNKEPGEVVELNRLSKSLCKKLYIYEF</sequence>
<dbReference type="PANTHER" id="PTHR13610:SF11">
    <property type="entry name" value="METHYLTRANSFERASE DOMAIN-CONTAINING PROTEIN"/>
    <property type="match status" value="1"/>
</dbReference>
<evidence type="ECO:0000313" key="6">
    <source>
        <dbReference type="Proteomes" id="UP000034727"/>
    </source>
</evidence>
<protein>
    <submittedName>
        <fullName evidence="5">Putative rRNA methylase family protein</fullName>
    </submittedName>
</protein>
<dbReference type="AlphaFoldDB" id="A0A0G1N5Y7"/>
<comment type="caution">
    <text evidence="5">The sequence shown here is derived from an EMBL/GenBank/DDBJ whole genome shotgun (WGS) entry which is preliminary data.</text>
</comment>
<dbReference type="SUPFAM" id="SSF53335">
    <property type="entry name" value="S-adenosyl-L-methionine-dependent methyltransferases"/>
    <property type="match status" value="1"/>
</dbReference>
<keyword evidence="3" id="KW-0949">S-adenosyl-L-methionine</keyword>
<dbReference type="InterPro" id="IPR026170">
    <property type="entry name" value="FAM173A/B"/>
</dbReference>
<dbReference type="InterPro" id="IPR029063">
    <property type="entry name" value="SAM-dependent_MTases_sf"/>
</dbReference>
<gene>
    <name evidence="5" type="ORF">UX22_C0004G0013</name>
</gene>
<dbReference type="PANTHER" id="PTHR13610">
    <property type="entry name" value="METHYLTRANSFERASE DOMAIN-CONTAINING PROTEIN"/>
    <property type="match status" value="1"/>
</dbReference>
<keyword evidence="4" id="KW-0812">Transmembrane</keyword>